<name>X1HLD2_9ZZZZ</name>
<dbReference type="InterPro" id="IPR006062">
    <property type="entry name" value="His_biosynth"/>
</dbReference>
<dbReference type="AlphaFoldDB" id="X1HLD2"/>
<protein>
    <recommendedName>
        <fullName evidence="3">1-(5-phosphoribosyl)-5-((5-phosphoribosylamino)methylideneamino)imidazole-4-carboxamide isomerase</fullName>
    </recommendedName>
</protein>
<comment type="similarity">
    <text evidence="1">Belongs to the HisA/HisF family.</text>
</comment>
<dbReference type="Pfam" id="PF00977">
    <property type="entry name" value="His_biosynth"/>
    <property type="match status" value="1"/>
</dbReference>
<dbReference type="InterPro" id="IPR013785">
    <property type="entry name" value="Aldolase_TIM"/>
</dbReference>
<evidence type="ECO:0008006" key="3">
    <source>
        <dbReference type="Google" id="ProtNLM"/>
    </source>
</evidence>
<dbReference type="InterPro" id="IPR011060">
    <property type="entry name" value="RibuloseP-bd_barrel"/>
</dbReference>
<dbReference type="GO" id="GO:0005737">
    <property type="term" value="C:cytoplasm"/>
    <property type="evidence" value="ECO:0007669"/>
    <property type="project" value="TreeGrafter"/>
</dbReference>
<dbReference type="GO" id="GO:0003949">
    <property type="term" value="F:1-(5-phosphoribosyl)-5-[(5-phosphoribosylamino)methylideneamino]imidazole-4-carboxamide isomerase activity"/>
    <property type="evidence" value="ECO:0007669"/>
    <property type="project" value="InterPro"/>
</dbReference>
<proteinExistence type="inferred from homology"/>
<comment type="caution">
    <text evidence="2">The sequence shown here is derived from an EMBL/GenBank/DDBJ whole genome shotgun (WGS) entry which is preliminary data.</text>
</comment>
<reference evidence="2" key="1">
    <citation type="journal article" date="2014" name="Front. Microbiol.">
        <title>High frequency of phylogenetically diverse reductive dehalogenase-homologous genes in deep subseafloor sedimentary metagenomes.</title>
        <authorList>
            <person name="Kawai M."/>
            <person name="Futagami T."/>
            <person name="Toyoda A."/>
            <person name="Takaki Y."/>
            <person name="Nishi S."/>
            <person name="Hori S."/>
            <person name="Arai W."/>
            <person name="Tsubouchi T."/>
            <person name="Morono Y."/>
            <person name="Uchiyama I."/>
            <person name="Ito T."/>
            <person name="Fujiyama A."/>
            <person name="Inagaki F."/>
            <person name="Takami H."/>
        </authorList>
    </citation>
    <scope>NUCLEOTIDE SEQUENCE</scope>
    <source>
        <strain evidence="2">Expedition CK06-06</strain>
    </source>
</reference>
<accession>X1HLD2</accession>
<dbReference type="PANTHER" id="PTHR43090:SF2">
    <property type="entry name" value="1-(5-PHOSPHORIBOSYL)-5-[(5-PHOSPHORIBOSYLAMINO)METHYLIDENEAMINO] IMIDAZOLE-4-CARBOXAMIDE ISOMERASE"/>
    <property type="match status" value="1"/>
</dbReference>
<organism evidence="2">
    <name type="scientific">marine sediment metagenome</name>
    <dbReference type="NCBI Taxonomy" id="412755"/>
    <lineage>
        <taxon>unclassified sequences</taxon>
        <taxon>metagenomes</taxon>
        <taxon>ecological metagenomes</taxon>
    </lineage>
</organism>
<feature type="non-terminal residue" evidence="2">
    <location>
        <position position="166"/>
    </location>
</feature>
<dbReference type="GO" id="GO:0000105">
    <property type="term" value="P:L-histidine biosynthetic process"/>
    <property type="evidence" value="ECO:0007669"/>
    <property type="project" value="InterPro"/>
</dbReference>
<evidence type="ECO:0000256" key="1">
    <source>
        <dbReference type="ARBA" id="ARBA00009667"/>
    </source>
</evidence>
<dbReference type="PANTHER" id="PTHR43090">
    <property type="entry name" value="1-(5-PHOSPHORIBOSYL)-5-[(5-PHOSPHORIBOSYLAMINO)METHYLIDENEAMINO] IMIDAZOLE-4-CARBOXAMIDE ISOMERASE"/>
    <property type="match status" value="1"/>
</dbReference>
<dbReference type="InterPro" id="IPR044524">
    <property type="entry name" value="Isoase_HisA-like"/>
</dbReference>
<evidence type="ECO:0000313" key="2">
    <source>
        <dbReference type="EMBL" id="GAH70292.1"/>
    </source>
</evidence>
<dbReference type="SUPFAM" id="SSF51366">
    <property type="entry name" value="Ribulose-phoshate binding barrel"/>
    <property type="match status" value="1"/>
</dbReference>
<sequence length="166" mass="18117">MIILPAIDIRGGRCVRLRQGRFREETIYDEDPAAVAERFEAAGAEWLHVVDLDGAREGEPRNLDTVRAIRRAVKVQVELGGGLRTTAAVAEALAAGIDRVIVGTRAVREPEWLEELARRFAGCVVWGLDTQNARVAVAGWSEATDKTVVEMIGQVAKLPLAAIIYT</sequence>
<dbReference type="EMBL" id="BARU01025768">
    <property type="protein sequence ID" value="GAH70292.1"/>
    <property type="molecule type" value="Genomic_DNA"/>
</dbReference>
<dbReference type="GO" id="GO:0000162">
    <property type="term" value="P:L-tryptophan biosynthetic process"/>
    <property type="evidence" value="ECO:0007669"/>
    <property type="project" value="TreeGrafter"/>
</dbReference>
<gene>
    <name evidence="2" type="ORF">S03H2_41474</name>
</gene>
<dbReference type="Gene3D" id="3.20.20.70">
    <property type="entry name" value="Aldolase class I"/>
    <property type="match status" value="1"/>
</dbReference>